<sequence length="381" mass="44653">MASSLDRTSLSSPPKRTTDEIYSTLSIWEGPWRNKQRFLQSRGYMLRPRYHPDWIPSWRTSDASPFYAEDGIAAPPREYLMDARRIADDVPVYIKQVKTGDNESHITSMLSSEHLRQDPRNHSVPVFEMFPDDEDPGISYMVMPLLRLIDEPKFDLVEELIEFADQILEGLLFMHEQGVSHRDCTYKNLMMDASAMYPHGFHPVHSCFLPDGHTFAWPRRRTSVPVRYYFIDYGMSTYFPPGTYPRLVVGVEGRDQEVPELSDDVPYDPFKVDIYIMGNLFRSMFYDKYSNVDFLVPFFHHMVLDDPEARPDAVEVLRRWRIVRSTVSTLKKRWRLRPRDEPWPETVMYGAHTFLFAVVHFRKYVAATCACIAALYYGMLR</sequence>
<gene>
    <name evidence="4" type="ORF">FOMPIDRAFT_1120609</name>
</gene>
<dbReference type="OrthoDB" id="5987198at2759"/>
<dbReference type="SUPFAM" id="SSF56112">
    <property type="entry name" value="Protein kinase-like (PK-like)"/>
    <property type="match status" value="1"/>
</dbReference>
<dbReference type="GO" id="GO:0005737">
    <property type="term" value="C:cytoplasm"/>
    <property type="evidence" value="ECO:0007669"/>
    <property type="project" value="TreeGrafter"/>
</dbReference>
<dbReference type="InterPro" id="IPR011009">
    <property type="entry name" value="Kinase-like_dom_sf"/>
</dbReference>
<name>S8FJ58_FOMSC</name>
<accession>S8FJ58</accession>
<dbReference type="PANTHER" id="PTHR24346">
    <property type="entry name" value="MAP/MICROTUBULE AFFINITY-REGULATING KINASE"/>
    <property type="match status" value="1"/>
</dbReference>
<evidence type="ECO:0000313" key="4">
    <source>
        <dbReference type="EMBL" id="EPT01456.1"/>
    </source>
</evidence>
<dbReference type="AlphaFoldDB" id="S8FJ58"/>
<dbReference type="PANTHER" id="PTHR24346:SF30">
    <property type="entry name" value="MATERNAL EMBRYONIC LEUCINE ZIPPER KINASE"/>
    <property type="match status" value="1"/>
</dbReference>
<feature type="domain" description="Protein kinase" evidence="3">
    <location>
        <begin position="1"/>
        <end position="355"/>
    </location>
</feature>
<reference evidence="4 5" key="1">
    <citation type="journal article" date="2012" name="Science">
        <title>The Paleozoic origin of enzymatic lignin decomposition reconstructed from 31 fungal genomes.</title>
        <authorList>
            <person name="Floudas D."/>
            <person name="Binder M."/>
            <person name="Riley R."/>
            <person name="Barry K."/>
            <person name="Blanchette R.A."/>
            <person name="Henrissat B."/>
            <person name="Martinez A.T."/>
            <person name="Otillar R."/>
            <person name="Spatafora J.W."/>
            <person name="Yadav J.S."/>
            <person name="Aerts A."/>
            <person name="Benoit I."/>
            <person name="Boyd A."/>
            <person name="Carlson A."/>
            <person name="Copeland A."/>
            <person name="Coutinho P.M."/>
            <person name="de Vries R.P."/>
            <person name="Ferreira P."/>
            <person name="Findley K."/>
            <person name="Foster B."/>
            <person name="Gaskell J."/>
            <person name="Glotzer D."/>
            <person name="Gorecki P."/>
            <person name="Heitman J."/>
            <person name="Hesse C."/>
            <person name="Hori C."/>
            <person name="Igarashi K."/>
            <person name="Jurgens J.A."/>
            <person name="Kallen N."/>
            <person name="Kersten P."/>
            <person name="Kohler A."/>
            <person name="Kuees U."/>
            <person name="Kumar T.K.A."/>
            <person name="Kuo A."/>
            <person name="LaButti K."/>
            <person name="Larrondo L.F."/>
            <person name="Lindquist E."/>
            <person name="Ling A."/>
            <person name="Lombard V."/>
            <person name="Lucas S."/>
            <person name="Lundell T."/>
            <person name="Martin R."/>
            <person name="McLaughlin D.J."/>
            <person name="Morgenstern I."/>
            <person name="Morin E."/>
            <person name="Murat C."/>
            <person name="Nagy L.G."/>
            <person name="Nolan M."/>
            <person name="Ohm R.A."/>
            <person name="Patyshakuliyeva A."/>
            <person name="Rokas A."/>
            <person name="Ruiz-Duenas F.J."/>
            <person name="Sabat G."/>
            <person name="Salamov A."/>
            <person name="Samejima M."/>
            <person name="Schmutz J."/>
            <person name="Slot J.C."/>
            <person name="St John F."/>
            <person name="Stenlid J."/>
            <person name="Sun H."/>
            <person name="Sun S."/>
            <person name="Syed K."/>
            <person name="Tsang A."/>
            <person name="Wiebenga A."/>
            <person name="Young D."/>
            <person name="Pisabarro A."/>
            <person name="Eastwood D.C."/>
            <person name="Martin F."/>
            <person name="Cullen D."/>
            <person name="Grigoriev I.V."/>
            <person name="Hibbett D.S."/>
        </authorList>
    </citation>
    <scope>NUCLEOTIDE SEQUENCE</scope>
    <source>
        <strain evidence="5">FP-58527</strain>
    </source>
</reference>
<evidence type="ECO:0000256" key="1">
    <source>
        <dbReference type="ARBA" id="ARBA00022741"/>
    </source>
</evidence>
<dbReference type="PROSITE" id="PS50011">
    <property type="entry name" value="PROTEIN_KINASE_DOM"/>
    <property type="match status" value="1"/>
</dbReference>
<dbReference type="EMBL" id="KE504142">
    <property type="protein sequence ID" value="EPT01456.1"/>
    <property type="molecule type" value="Genomic_DNA"/>
</dbReference>
<dbReference type="Gene3D" id="1.10.510.10">
    <property type="entry name" value="Transferase(Phosphotransferase) domain 1"/>
    <property type="match status" value="1"/>
</dbReference>
<dbReference type="GO" id="GO:0004674">
    <property type="term" value="F:protein serine/threonine kinase activity"/>
    <property type="evidence" value="ECO:0007669"/>
    <property type="project" value="TreeGrafter"/>
</dbReference>
<dbReference type="GO" id="GO:0035556">
    <property type="term" value="P:intracellular signal transduction"/>
    <property type="evidence" value="ECO:0007669"/>
    <property type="project" value="TreeGrafter"/>
</dbReference>
<evidence type="ECO:0000256" key="2">
    <source>
        <dbReference type="ARBA" id="ARBA00022840"/>
    </source>
</evidence>
<evidence type="ECO:0000313" key="5">
    <source>
        <dbReference type="Proteomes" id="UP000015241"/>
    </source>
</evidence>
<dbReference type="eggNOG" id="ENOG502RCAX">
    <property type="taxonomic scope" value="Eukaryota"/>
</dbReference>
<dbReference type="Proteomes" id="UP000015241">
    <property type="component" value="Unassembled WGS sequence"/>
</dbReference>
<dbReference type="GO" id="GO:0005524">
    <property type="term" value="F:ATP binding"/>
    <property type="evidence" value="ECO:0007669"/>
    <property type="project" value="UniProtKB-KW"/>
</dbReference>
<proteinExistence type="predicted"/>
<organism evidence="4 5">
    <name type="scientific">Fomitopsis schrenkii</name>
    <name type="common">Brown rot fungus</name>
    <dbReference type="NCBI Taxonomy" id="2126942"/>
    <lineage>
        <taxon>Eukaryota</taxon>
        <taxon>Fungi</taxon>
        <taxon>Dikarya</taxon>
        <taxon>Basidiomycota</taxon>
        <taxon>Agaricomycotina</taxon>
        <taxon>Agaricomycetes</taxon>
        <taxon>Polyporales</taxon>
        <taxon>Fomitopsis</taxon>
    </lineage>
</organism>
<dbReference type="HOGENOM" id="CLU_044121_2_1_1"/>
<keyword evidence="5" id="KW-1185">Reference proteome</keyword>
<keyword evidence="1" id="KW-0547">Nucleotide-binding</keyword>
<protein>
    <recommendedName>
        <fullName evidence="3">Protein kinase domain-containing protein</fullName>
    </recommendedName>
</protein>
<keyword evidence="2" id="KW-0067">ATP-binding</keyword>
<dbReference type="InParanoid" id="S8FJ58"/>
<dbReference type="STRING" id="743788.S8FJ58"/>
<evidence type="ECO:0000259" key="3">
    <source>
        <dbReference type="PROSITE" id="PS50011"/>
    </source>
</evidence>
<dbReference type="InterPro" id="IPR000719">
    <property type="entry name" value="Prot_kinase_dom"/>
</dbReference>
<dbReference type="SMART" id="SM00220">
    <property type="entry name" value="S_TKc"/>
    <property type="match status" value="1"/>
</dbReference>